<name>A0A848DMB3_9PSEU</name>
<dbReference type="InterPro" id="IPR016795">
    <property type="entry name" value="UCP021697"/>
</dbReference>
<evidence type="ECO:0000256" key="2">
    <source>
        <dbReference type="ARBA" id="ARBA00022475"/>
    </source>
</evidence>
<evidence type="ECO:0000313" key="8">
    <source>
        <dbReference type="EMBL" id="NMH93920.1"/>
    </source>
</evidence>
<dbReference type="InterPro" id="IPR010432">
    <property type="entry name" value="RDD"/>
</dbReference>
<proteinExistence type="predicted"/>
<gene>
    <name evidence="8" type="ORF">HF519_20545</name>
</gene>
<comment type="subcellular location">
    <subcellularLocation>
        <location evidence="1">Cell membrane</location>
        <topology evidence="1">Multi-pass membrane protein</topology>
    </subcellularLocation>
</comment>
<dbReference type="Pfam" id="PF06271">
    <property type="entry name" value="RDD"/>
    <property type="match status" value="1"/>
</dbReference>
<feature type="transmembrane region" description="Helical" evidence="6">
    <location>
        <begin position="42"/>
        <end position="63"/>
    </location>
</feature>
<organism evidence="8 9">
    <name type="scientific">Pseudonocardia bannensis</name>
    <dbReference type="NCBI Taxonomy" id="630973"/>
    <lineage>
        <taxon>Bacteria</taxon>
        <taxon>Bacillati</taxon>
        <taxon>Actinomycetota</taxon>
        <taxon>Actinomycetes</taxon>
        <taxon>Pseudonocardiales</taxon>
        <taxon>Pseudonocardiaceae</taxon>
        <taxon>Pseudonocardia</taxon>
    </lineage>
</organism>
<keyword evidence="9" id="KW-1185">Reference proteome</keyword>
<comment type="caution">
    <text evidence="8">The sequence shown here is derived from an EMBL/GenBank/DDBJ whole genome shotgun (WGS) entry which is preliminary data.</text>
</comment>
<dbReference type="RefSeq" id="WP_169414611.1">
    <property type="nucleotide sequence ID" value="NZ_JAAXKZ010000087.1"/>
</dbReference>
<dbReference type="InterPro" id="IPR051791">
    <property type="entry name" value="Pra-immunoreactive"/>
</dbReference>
<evidence type="ECO:0000256" key="6">
    <source>
        <dbReference type="SAM" id="Phobius"/>
    </source>
</evidence>
<evidence type="ECO:0000256" key="5">
    <source>
        <dbReference type="ARBA" id="ARBA00023136"/>
    </source>
</evidence>
<keyword evidence="5 6" id="KW-0472">Membrane</keyword>
<keyword evidence="2" id="KW-1003">Cell membrane</keyword>
<evidence type="ECO:0000256" key="1">
    <source>
        <dbReference type="ARBA" id="ARBA00004651"/>
    </source>
</evidence>
<protein>
    <submittedName>
        <fullName evidence="8">RDD family protein</fullName>
    </submittedName>
</protein>
<accession>A0A848DMB3</accession>
<keyword evidence="3 6" id="KW-0812">Transmembrane</keyword>
<dbReference type="GO" id="GO:0005886">
    <property type="term" value="C:plasma membrane"/>
    <property type="evidence" value="ECO:0007669"/>
    <property type="project" value="UniProtKB-SubCell"/>
</dbReference>
<reference evidence="8 9" key="1">
    <citation type="submission" date="2020-04" db="EMBL/GenBank/DDBJ databases">
        <authorList>
            <person name="Klaysubun C."/>
            <person name="Duangmal K."/>
            <person name="Lipun K."/>
        </authorList>
    </citation>
    <scope>NUCLEOTIDE SEQUENCE [LARGE SCALE GENOMIC DNA]</scope>
    <source>
        <strain evidence="8 9">DSM 45300</strain>
    </source>
</reference>
<evidence type="ECO:0000256" key="4">
    <source>
        <dbReference type="ARBA" id="ARBA00022989"/>
    </source>
</evidence>
<dbReference type="AlphaFoldDB" id="A0A848DMB3"/>
<evidence type="ECO:0000256" key="3">
    <source>
        <dbReference type="ARBA" id="ARBA00022692"/>
    </source>
</evidence>
<feature type="transmembrane region" description="Helical" evidence="6">
    <location>
        <begin position="83"/>
        <end position="107"/>
    </location>
</feature>
<evidence type="ECO:0000313" key="9">
    <source>
        <dbReference type="Proteomes" id="UP000586918"/>
    </source>
</evidence>
<keyword evidence="4 6" id="KW-1133">Transmembrane helix</keyword>
<sequence>MARWIDSWLPGSSLGPSDAAVSGYPGEQFGLPRDGVGAAAGFWRRFAAIAIDWLLARLIALLFSSQEIYDGFTSPESPWTVLAVWFGLTVVSTAIFGATPGMTVLGIRAASIDSAAVIGVPRALLRTVLLALVVPPLVRDADGRGWHDRAARTIVVRTR</sequence>
<feature type="domain" description="RDD" evidence="7">
    <location>
        <begin position="40"/>
        <end position="133"/>
    </location>
</feature>
<dbReference type="PIRSF" id="PIRSF021697">
    <property type="entry name" value="UCP021697"/>
    <property type="match status" value="1"/>
</dbReference>
<dbReference type="EMBL" id="JAAXKZ010000087">
    <property type="protein sequence ID" value="NMH93920.1"/>
    <property type="molecule type" value="Genomic_DNA"/>
</dbReference>
<dbReference type="PANTHER" id="PTHR36115">
    <property type="entry name" value="PROLINE-RICH ANTIGEN HOMOLOG-RELATED"/>
    <property type="match status" value="1"/>
</dbReference>
<dbReference type="PANTHER" id="PTHR36115:SF6">
    <property type="entry name" value="PROLINE-RICH ANTIGEN HOMOLOG"/>
    <property type="match status" value="1"/>
</dbReference>
<evidence type="ECO:0000259" key="7">
    <source>
        <dbReference type="Pfam" id="PF06271"/>
    </source>
</evidence>
<dbReference type="Proteomes" id="UP000586918">
    <property type="component" value="Unassembled WGS sequence"/>
</dbReference>